<keyword evidence="2" id="KW-1185">Reference proteome</keyword>
<protein>
    <submittedName>
        <fullName evidence="1">Uncharacterized protein</fullName>
    </submittedName>
</protein>
<dbReference type="RefSeq" id="WP_166115462.1">
    <property type="nucleotide sequence ID" value="NZ_BAABDB010000010.1"/>
</dbReference>
<organism evidence="1 2">
    <name type="scientific">Acetobacter lovaniensis</name>
    <dbReference type="NCBI Taxonomy" id="104100"/>
    <lineage>
        <taxon>Bacteria</taxon>
        <taxon>Pseudomonadati</taxon>
        <taxon>Pseudomonadota</taxon>
        <taxon>Alphaproteobacteria</taxon>
        <taxon>Acetobacterales</taxon>
        <taxon>Acetobacteraceae</taxon>
        <taxon>Acetobacter</taxon>
    </lineage>
</organism>
<evidence type="ECO:0000313" key="2">
    <source>
        <dbReference type="Proteomes" id="UP000578000"/>
    </source>
</evidence>
<comment type="caution">
    <text evidence="1">The sequence shown here is derived from an EMBL/GenBank/DDBJ whole genome shotgun (WGS) entry which is preliminary data.</text>
</comment>
<name>A0A841QGV8_9PROT</name>
<reference evidence="1 2" key="1">
    <citation type="submission" date="2020-08" db="EMBL/GenBank/DDBJ databases">
        <title>Genomic Encyclopedia of Type Strains, Phase IV (KMG-IV): sequencing the most valuable type-strain genomes for metagenomic binning, comparative biology and taxonomic classification.</title>
        <authorList>
            <person name="Goeker M."/>
        </authorList>
    </citation>
    <scope>NUCLEOTIDE SEQUENCE [LARGE SCALE GENOMIC DNA]</scope>
    <source>
        <strain evidence="1 2">DSM 4491</strain>
    </source>
</reference>
<proteinExistence type="predicted"/>
<dbReference type="AlphaFoldDB" id="A0A841QGV8"/>
<sequence length="88" mass="9619">MTSFIHFLPSEVQGIVCDMKSVEVILEGQKGLVPRFGEQWSALMDAQVKVSLMIDRLERTLDIDAKLKAASASSRTERALVGAQEVAA</sequence>
<accession>A0A841QGV8</accession>
<gene>
    <name evidence="1" type="ORF">HNR55_002383</name>
</gene>
<dbReference type="Proteomes" id="UP000578000">
    <property type="component" value="Unassembled WGS sequence"/>
</dbReference>
<evidence type="ECO:0000313" key="1">
    <source>
        <dbReference type="EMBL" id="MBB6457781.1"/>
    </source>
</evidence>
<dbReference type="EMBL" id="JACHIE010000010">
    <property type="protein sequence ID" value="MBB6457781.1"/>
    <property type="molecule type" value="Genomic_DNA"/>
</dbReference>